<evidence type="ECO:0000313" key="3">
    <source>
        <dbReference type="Proteomes" id="UP001500603"/>
    </source>
</evidence>
<keyword evidence="3" id="KW-1185">Reference proteome</keyword>
<feature type="transmembrane region" description="Helical" evidence="1">
    <location>
        <begin position="96"/>
        <end position="116"/>
    </location>
</feature>
<organism evidence="2 3">
    <name type="scientific">Nocardia callitridis</name>
    <dbReference type="NCBI Taxonomy" id="648753"/>
    <lineage>
        <taxon>Bacteria</taxon>
        <taxon>Bacillati</taxon>
        <taxon>Actinomycetota</taxon>
        <taxon>Actinomycetes</taxon>
        <taxon>Mycobacteriales</taxon>
        <taxon>Nocardiaceae</taxon>
        <taxon>Nocardia</taxon>
    </lineage>
</organism>
<dbReference type="RefSeq" id="WP_345495854.1">
    <property type="nucleotide sequence ID" value="NZ_BAABJM010000002.1"/>
</dbReference>
<keyword evidence="1" id="KW-0812">Transmembrane</keyword>
<evidence type="ECO:0000256" key="1">
    <source>
        <dbReference type="SAM" id="Phobius"/>
    </source>
</evidence>
<feature type="transmembrane region" description="Helical" evidence="1">
    <location>
        <begin position="62"/>
        <end position="84"/>
    </location>
</feature>
<dbReference type="Proteomes" id="UP001500603">
    <property type="component" value="Unassembled WGS sequence"/>
</dbReference>
<keyword evidence="1" id="KW-1133">Transmembrane helix</keyword>
<name>A0ABP9KD00_9NOCA</name>
<gene>
    <name evidence="2" type="ORF">GCM10023318_29070</name>
</gene>
<accession>A0ABP9KD00</accession>
<feature type="transmembrane region" description="Helical" evidence="1">
    <location>
        <begin position="12"/>
        <end position="35"/>
    </location>
</feature>
<protein>
    <recommendedName>
        <fullName evidence="4">DUF998 domain-containing protein</fullName>
    </recommendedName>
</protein>
<comment type="caution">
    <text evidence="2">The sequence shown here is derived from an EMBL/GenBank/DDBJ whole genome shotgun (WGS) entry which is preliminary data.</text>
</comment>
<evidence type="ECO:0000313" key="2">
    <source>
        <dbReference type="EMBL" id="GAA5054270.1"/>
    </source>
</evidence>
<proteinExistence type="predicted"/>
<evidence type="ECO:0008006" key="4">
    <source>
        <dbReference type="Google" id="ProtNLM"/>
    </source>
</evidence>
<keyword evidence="1" id="KW-0472">Membrane</keyword>
<reference evidence="3" key="1">
    <citation type="journal article" date="2019" name="Int. J. Syst. Evol. Microbiol.">
        <title>The Global Catalogue of Microorganisms (GCM) 10K type strain sequencing project: providing services to taxonomists for standard genome sequencing and annotation.</title>
        <authorList>
            <consortium name="The Broad Institute Genomics Platform"/>
            <consortium name="The Broad Institute Genome Sequencing Center for Infectious Disease"/>
            <person name="Wu L."/>
            <person name="Ma J."/>
        </authorList>
    </citation>
    <scope>NUCLEOTIDE SEQUENCE [LARGE SCALE GENOMIC DNA]</scope>
    <source>
        <strain evidence="3">JCM 18298</strain>
    </source>
</reference>
<dbReference type="EMBL" id="BAABJM010000002">
    <property type="protein sequence ID" value="GAA5054270.1"/>
    <property type="molecule type" value="Genomic_DNA"/>
</dbReference>
<sequence>MDTKTVERPLLCVALYVVVSAALGPATYILGFSLFTNGSWDYCGRVQSGPNSEDAAFRYAEIFQITSATALLILGVVVLVALWLPRQHISILRRGIATLGILPMLCGYGFVIHMAGYSGLSC</sequence>